<dbReference type="AlphaFoldDB" id="A0AAF0BWL3"/>
<proteinExistence type="predicted"/>
<sequence length="233" mass="23570">MKIVSLASVRGAPGVTTAALLLASTLPEAAVVEADLVGGVLAVRYGLGREPGLTTFAAGGPDAAWRAHAQDAGGVPVLVGPDAPGASELMWRSAGERITHKLVAADGVAVVDAGRFHSPVPIVSASDLLAILVNPVADQLVALTHLLPTLRQATRGRLGVVIVGDGPYRAVEVERSVEVPVIGALPDDRDAAEALLYGGSRSRLARSRLARAVSALGIELSSSVLAPAGAVVA</sequence>
<evidence type="ECO:0000313" key="1">
    <source>
        <dbReference type="EMBL" id="WCO67945.1"/>
    </source>
</evidence>
<dbReference type="Proteomes" id="UP001216390">
    <property type="component" value="Chromosome"/>
</dbReference>
<dbReference type="Gene3D" id="3.40.50.300">
    <property type="entry name" value="P-loop containing nucleotide triphosphate hydrolases"/>
    <property type="match status" value="1"/>
</dbReference>
<dbReference type="EMBL" id="CP116942">
    <property type="protein sequence ID" value="WCO67945.1"/>
    <property type="molecule type" value="Genomic_DNA"/>
</dbReference>
<protein>
    <recommendedName>
        <fullName evidence="3">MinD-like ATPase involved in chromosome partitioning or flagellar assembly</fullName>
    </recommendedName>
</protein>
<evidence type="ECO:0008006" key="3">
    <source>
        <dbReference type="Google" id="ProtNLM"/>
    </source>
</evidence>
<dbReference type="SUPFAM" id="SSF52540">
    <property type="entry name" value="P-loop containing nucleoside triphosphate hydrolases"/>
    <property type="match status" value="1"/>
</dbReference>
<organism evidence="1 2">
    <name type="scientific">Iamia majanohamensis</name>
    <dbReference type="NCBI Taxonomy" id="467976"/>
    <lineage>
        <taxon>Bacteria</taxon>
        <taxon>Bacillati</taxon>
        <taxon>Actinomycetota</taxon>
        <taxon>Acidimicrobiia</taxon>
        <taxon>Acidimicrobiales</taxon>
        <taxon>Iamiaceae</taxon>
        <taxon>Iamia</taxon>
    </lineage>
</organism>
<reference evidence="1" key="1">
    <citation type="submission" date="2023-01" db="EMBL/GenBank/DDBJ databases">
        <title>The diversity of Class Acidimicrobiia in South China Sea sediment environments and the proposal of Iamia marina sp. nov., a novel species of the genus Iamia.</title>
        <authorList>
            <person name="He Y."/>
            <person name="Tian X."/>
        </authorList>
    </citation>
    <scope>NUCLEOTIDE SEQUENCE</scope>
    <source>
        <strain evidence="1">DSM 19957</strain>
    </source>
</reference>
<evidence type="ECO:0000313" key="2">
    <source>
        <dbReference type="Proteomes" id="UP001216390"/>
    </source>
</evidence>
<dbReference type="InterPro" id="IPR027417">
    <property type="entry name" value="P-loop_NTPase"/>
</dbReference>
<dbReference type="RefSeq" id="WP_272737462.1">
    <property type="nucleotide sequence ID" value="NZ_CP116942.1"/>
</dbReference>
<name>A0AAF0BWL3_9ACTN</name>
<keyword evidence="2" id="KW-1185">Reference proteome</keyword>
<accession>A0AAF0BWL3</accession>
<gene>
    <name evidence="1" type="ORF">PO878_04310</name>
</gene>
<dbReference type="KEGG" id="ima:PO878_04310"/>